<organism evidence="8 9">
    <name type="scientific">Idiomarina rhizosphaerae</name>
    <dbReference type="NCBI Taxonomy" id="2961572"/>
    <lineage>
        <taxon>Bacteria</taxon>
        <taxon>Pseudomonadati</taxon>
        <taxon>Pseudomonadota</taxon>
        <taxon>Gammaproteobacteria</taxon>
        <taxon>Alteromonadales</taxon>
        <taxon>Idiomarinaceae</taxon>
        <taxon>Idiomarina</taxon>
    </lineage>
</organism>
<dbReference type="AlphaFoldDB" id="A0A9X2JSL0"/>
<sequence>MPLVSSLGARSGLDLEGIVKATLEAERVPKQNRLDQQEGRLQVELSAVGEMRSVLSKLQDAAEKLTEASLFTAMKASVKQPESGDVITVESTEDAGAGNFDISVMQLAKGSRAVSADGAFASADDEVNTNAGSLTFGAGDESFTLNIEAGSSLEDIRKAINSSEDNFGVTADIINTGDQAKLVFRSNVSGEGNNLTVTNDNAEFDAISTQANGGAPGSGGMSIADADKATDAIIEIDGIQATNDTNVFENVIQGSTITAVKETEGTETAKLSIARDDSSVQTSIDNFVKAYNGVVSSLNEIGGENSMLQGDSTVRSLKGQLNNILTSTFGNEQTLFDLGFGLDENGKLEQENPVTNVSDVLKNNPAALESVMGGENGLASRMESFLNGYVGAGGSLQLRKDTIDESLVRVKESREDLKLRMESMEETLRAKYQALDSLVGQLQSRGNAVSAQLSNLPGFTRDSD</sequence>
<dbReference type="Pfam" id="PF07196">
    <property type="entry name" value="Flagellin_IN"/>
    <property type="match status" value="1"/>
</dbReference>
<keyword evidence="8" id="KW-0969">Cilium</keyword>
<evidence type="ECO:0000256" key="3">
    <source>
        <dbReference type="ARBA" id="ARBA00023054"/>
    </source>
</evidence>
<dbReference type="GO" id="GO:0005576">
    <property type="term" value="C:extracellular region"/>
    <property type="evidence" value="ECO:0007669"/>
    <property type="project" value="UniProtKB-SubCell"/>
</dbReference>
<dbReference type="InterPro" id="IPR040026">
    <property type="entry name" value="FliD"/>
</dbReference>
<evidence type="ECO:0000313" key="8">
    <source>
        <dbReference type="EMBL" id="MCP1339943.1"/>
    </source>
</evidence>
<comment type="caution">
    <text evidence="8">The sequence shown here is derived from an EMBL/GenBank/DDBJ whole genome shotgun (WGS) entry which is preliminary data.</text>
</comment>
<gene>
    <name evidence="8" type="primary">fliD</name>
    <name evidence="8" type="ORF">NJR55_10110</name>
</gene>
<dbReference type="Pfam" id="PF07195">
    <property type="entry name" value="FliD_C"/>
    <property type="match status" value="1"/>
</dbReference>
<keyword evidence="3 5" id="KW-0175">Coiled coil</keyword>
<name>A0A9X2JSL0_9GAMM</name>
<evidence type="ECO:0000256" key="5">
    <source>
        <dbReference type="RuleBase" id="RU362066"/>
    </source>
</evidence>
<accession>A0A9X2JSL0</accession>
<evidence type="ECO:0000256" key="1">
    <source>
        <dbReference type="ARBA" id="ARBA00009764"/>
    </source>
</evidence>
<dbReference type="Pfam" id="PF02465">
    <property type="entry name" value="FliD_N"/>
    <property type="match status" value="1"/>
</dbReference>
<dbReference type="RefSeq" id="WP_253619821.1">
    <property type="nucleotide sequence ID" value="NZ_JAMZDE010000007.1"/>
</dbReference>
<evidence type="ECO:0000256" key="4">
    <source>
        <dbReference type="ARBA" id="ARBA00023143"/>
    </source>
</evidence>
<feature type="domain" description="Flagellar hook-associated protein 2 N-terminal" evidence="6">
    <location>
        <begin position="11"/>
        <end position="110"/>
    </location>
</feature>
<evidence type="ECO:0000259" key="7">
    <source>
        <dbReference type="Pfam" id="PF07195"/>
    </source>
</evidence>
<evidence type="ECO:0000256" key="2">
    <source>
        <dbReference type="ARBA" id="ARBA00011255"/>
    </source>
</evidence>
<proteinExistence type="inferred from homology"/>
<dbReference type="InterPro" id="IPR010809">
    <property type="entry name" value="FliD_C"/>
</dbReference>
<keyword evidence="4 5" id="KW-0975">Bacterial flagellum</keyword>
<comment type="similarity">
    <text evidence="1 5">Belongs to the FliD family.</text>
</comment>
<dbReference type="EMBL" id="JAMZDE010000007">
    <property type="protein sequence ID" value="MCP1339943.1"/>
    <property type="molecule type" value="Genomic_DNA"/>
</dbReference>
<reference evidence="8" key="1">
    <citation type="submission" date="2022-06" db="EMBL/GenBank/DDBJ databases">
        <title>Idiomarina rhizosphaerae M1R2S28.</title>
        <authorList>
            <person name="Sun J.-Q."/>
            <person name="Li L.-F."/>
        </authorList>
    </citation>
    <scope>NUCLEOTIDE SEQUENCE</scope>
    <source>
        <strain evidence="8">M1R2S28</strain>
    </source>
</reference>
<evidence type="ECO:0000259" key="6">
    <source>
        <dbReference type="Pfam" id="PF02465"/>
    </source>
</evidence>
<dbReference type="GO" id="GO:0071973">
    <property type="term" value="P:bacterial-type flagellum-dependent cell motility"/>
    <property type="evidence" value="ECO:0007669"/>
    <property type="project" value="TreeGrafter"/>
</dbReference>
<keyword evidence="5" id="KW-0964">Secreted</keyword>
<feature type="coiled-coil region" evidence="5">
    <location>
        <begin position="407"/>
        <end position="434"/>
    </location>
</feature>
<evidence type="ECO:0000313" key="9">
    <source>
        <dbReference type="Proteomes" id="UP001139474"/>
    </source>
</evidence>
<dbReference type="GO" id="GO:0009421">
    <property type="term" value="C:bacterial-type flagellum filament cap"/>
    <property type="evidence" value="ECO:0007669"/>
    <property type="project" value="InterPro"/>
</dbReference>
<keyword evidence="8" id="KW-0282">Flagellum</keyword>
<dbReference type="Proteomes" id="UP001139474">
    <property type="component" value="Unassembled WGS sequence"/>
</dbReference>
<dbReference type="PANTHER" id="PTHR30288:SF0">
    <property type="entry name" value="FLAGELLAR HOOK-ASSOCIATED PROTEIN 2"/>
    <property type="match status" value="1"/>
</dbReference>
<comment type="subunit">
    <text evidence="2 5">Homopentamer.</text>
</comment>
<dbReference type="GO" id="GO:0009424">
    <property type="term" value="C:bacterial-type flagellum hook"/>
    <property type="evidence" value="ECO:0007669"/>
    <property type="project" value="UniProtKB-UniRule"/>
</dbReference>
<protein>
    <recommendedName>
        <fullName evidence="5">Flagellar hook-associated protein 2</fullName>
        <shortName evidence="5">HAP2</shortName>
    </recommendedName>
    <alternativeName>
        <fullName evidence="5">Flagellar cap protein</fullName>
    </alternativeName>
</protein>
<comment type="subcellular location">
    <subcellularLocation>
        <location evidence="5">Secreted</location>
    </subcellularLocation>
    <subcellularLocation>
        <location evidence="5">Bacterial flagellum</location>
    </subcellularLocation>
</comment>
<comment type="function">
    <text evidence="5">Required for morphogenesis and for the elongation of the flagellar filament by facilitating polymerization of the flagellin monomers at the tip of growing filament. Forms a capping structure, which prevents flagellin subunits (transported through the central channel of the flagellum) from leaking out without polymerization at the distal end.</text>
</comment>
<dbReference type="PANTHER" id="PTHR30288">
    <property type="entry name" value="FLAGELLAR CAP/ASSEMBLY PROTEIN FLID"/>
    <property type="match status" value="1"/>
</dbReference>
<dbReference type="InterPro" id="IPR010810">
    <property type="entry name" value="Flagellin_hook_IN_motif"/>
</dbReference>
<keyword evidence="8" id="KW-0966">Cell projection</keyword>
<keyword evidence="9" id="KW-1185">Reference proteome</keyword>
<dbReference type="GO" id="GO:0007155">
    <property type="term" value="P:cell adhesion"/>
    <property type="evidence" value="ECO:0007669"/>
    <property type="project" value="InterPro"/>
</dbReference>
<dbReference type="InterPro" id="IPR003481">
    <property type="entry name" value="FliD_N"/>
</dbReference>
<feature type="domain" description="Flagellar hook-associated protein 2 C-terminal" evidence="7">
    <location>
        <begin position="229"/>
        <end position="444"/>
    </location>
</feature>